<dbReference type="EMBL" id="JACBJI010000001">
    <property type="protein sequence ID" value="NYA69688.1"/>
    <property type="molecule type" value="Genomic_DNA"/>
</dbReference>
<dbReference type="RefSeq" id="WP_176004508.1">
    <property type="nucleotide sequence ID" value="NZ_JABWMI010000003.1"/>
</dbReference>
<dbReference type="Proteomes" id="UP000535020">
    <property type="component" value="Unassembled WGS sequence"/>
</dbReference>
<gene>
    <name evidence="1" type="ORF">HZF10_02055</name>
</gene>
<organism evidence="1 2">
    <name type="scientific">Flavobacterium agri</name>
    <dbReference type="NCBI Taxonomy" id="2743471"/>
    <lineage>
        <taxon>Bacteria</taxon>
        <taxon>Pseudomonadati</taxon>
        <taxon>Bacteroidota</taxon>
        <taxon>Flavobacteriia</taxon>
        <taxon>Flavobacteriales</taxon>
        <taxon>Flavobacteriaceae</taxon>
        <taxon>Flavobacterium</taxon>
    </lineage>
</organism>
<comment type="caution">
    <text evidence="1">The sequence shown here is derived from an EMBL/GenBank/DDBJ whole genome shotgun (WGS) entry which is preliminary data.</text>
</comment>
<evidence type="ECO:0000313" key="1">
    <source>
        <dbReference type="EMBL" id="NYA69688.1"/>
    </source>
</evidence>
<keyword evidence="2" id="KW-1185">Reference proteome</keyword>
<sequence length="112" mass="12326">MEDKINTLEDLKEPAAHAFHVVEPSKNRKGMATVRIPVNSYAELSYYLIDALKVSVAALDAEHEDVTAVRNVSSAVGGVLEKLIEIIPLEEMVLLDKVRELVSDAAQEKQPT</sequence>
<dbReference type="AlphaFoldDB" id="A0A7Y8Y0H2"/>
<accession>A0A7Y8Y0H2</accession>
<proteinExistence type="predicted"/>
<evidence type="ECO:0000313" key="2">
    <source>
        <dbReference type="Proteomes" id="UP000535020"/>
    </source>
</evidence>
<name>A0A7Y8Y0H2_9FLAO</name>
<reference evidence="1 2" key="1">
    <citation type="submission" date="2020-07" db="EMBL/GenBank/DDBJ databases">
        <authorList>
            <person name="Sun Q."/>
        </authorList>
    </citation>
    <scope>NUCLEOTIDE SEQUENCE [LARGE SCALE GENOMIC DNA]</scope>
    <source>
        <strain evidence="1 2">MAH-1</strain>
    </source>
</reference>
<protein>
    <submittedName>
        <fullName evidence="1">Uncharacterized protein</fullName>
    </submittedName>
</protein>